<evidence type="ECO:0008006" key="2">
    <source>
        <dbReference type="Google" id="ProtNLM"/>
    </source>
</evidence>
<dbReference type="AlphaFoldDB" id="A0A0F9ILC9"/>
<accession>A0A0F9ILC9</accession>
<comment type="caution">
    <text evidence="1">The sequence shown here is derived from an EMBL/GenBank/DDBJ whole genome shotgun (WGS) entry which is preliminary data.</text>
</comment>
<name>A0A0F9ILC9_9ZZZZ</name>
<protein>
    <recommendedName>
        <fullName evidence="2">RING-type domain-containing protein</fullName>
    </recommendedName>
</protein>
<feature type="non-terminal residue" evidence="1">
    <location>
        <position position="1"/>
    </location>
</feature>
<evidence type="ECO:0000313" key="1">
    <source>
        <dbReference type="EMBL" id="KKL88007.1"/>
    </source>
</evidence>
<gene>
    <name evidence="1" type="ORF">LCGC14_1929050</name>
</gene>
<sequence>PAKFIENVAHLGEEMLFNACPVCHLIFEEGQKAILCGNLECNALYHEECFKKLKNDQCKKCDVKLHLY</sequence>
<proteinExistence type="predicted"/>
<organism evidence="1">
    <name type="scientific">marine sediment metagenome</name>
    <dbReference type="NCBI Taxonomy" id="412755"/>
    <lineage>
        <taxon>unclassified sequences</taxon>
        <taxon>metagenomes</taxon>
        <taxon>ecological metagenomes</taxon>
    </lineage>
</organism>
<dbReference type="EMBL" id="LAZR01020685">
    <property type="protein sequence ID" value="KKL88007.1"/>
    <property type="molecule type" value="Genomic_DNA"/>
</dbReference>
<reference evidence="1" key="1">
    <citation type="journal article" date="2015" name="Nature">
        <title>Complex archaea that bridge the gap between prokaryotes and eukaryotes.</title>
        <authorList>
            <person name="Spang A."/>
            <person name="Saw J.H."/>
            <person name="Jorgensen S.L."/>
            <person name="Zaremba-Niedzwiedzka K."/>
            <person name="Martijn J."/>
            <person name="Lind A.E."/>
            <person name="van Eijk R."/>
            <person name="Schleper C."/>
            <person name="Guy L."/>
            <person name="Ettema T.J."/>
        </authorList>
    </citation>
    <scope>NUCLEOTIDE SEQUENCE</scope>
</reference>